<evidence type="ECO:0000313" key="4">
    <source>
        <dbReference type="Proteomes" id="UP000199005"/>
    </source>
</evidence>
<dbReference type="AlphaFoldDB" id="A0A1H6ZQI3"/>
<dbReference type="Proteomes" id="UP000199005">
    <property type="component" value="Unassembled WGS sequence"/>
</dbReference>
<sequence length="209" mass="23303">MRRAVWLFVIAVVLAAGWTVWQRVPTLAIAEWDFAGDGWRIVAYGWAGLLPLWPLVLAGFLGGFFLLGIVVAGSYDWARNADHRAQIARLTHERDQAHAEAEARVARREQAAQEAHERAEQIRLEALQAKQQAQAQAQTAETHVERYRLRARNAICAAARIKRRPDRRGLGDTETGARVTVPTLVVTNGCKSRWGAARKGRTPAWHVGC</sequence>
<gene>
    <name evidence="3" type="ORF">SAMN04244579_04786</name>
</gene>
<keyword evidence="2" id="KW-0472">Membrane</keyword>
<proteinExistence type="predicted"/>
<dbReference type="RefSeq" id="WP_090903246.1">
    <property type="nucleotide sequence ID" value="NZ_FNYO01000169.1"/>
</dbReference>
<evidence type="ECO:0000256" key="1">
    <source>
        <dbReference type="SAM" id="Coils"/>
    </source>
</evidence>
<accession>A0A1H6ZQI3</accession>
<name>A0A1H6ZQI3_9GAMM</name>
<dbReference type="EMBL" id="FNYO01000169">
    <property type="protein sequence ID" value="SEJ55621.1"/>
    <property type="molecule type" value="Genomic_DNA"/>
</dbReference>
<feature type="transmembrane region" description="Helical" evidence="2">
    <location>
        <begin position="52"/>
        <end position="75"/>
    </location>
</feature>
<evidence type="ECO:0000256" key="2">
    <source>
        <dbReference type="SAM" id="Phobius"/>
    </source>
</evidence>
<keyword evidence="1" id="KW-0175">Coiled coil</keyword>
<organism evidence="3 4">
    <name type="scientific">Azotobacter beijerinckii</name>
    <dbReference type="NCBI Taxonomy" id="170623"/>
    <lineage>
        <taxon>Bacteria</taxon>
        <taxon>Pseudomonadati</taxon>
        <taxon>Pseudomonadota</taxon>
        <taxon>Gammaproteobacteria</taxon>
        <taxon>Pseudomonadales</taxon>
        <taxon>Pseudomonadaceae</taxon>
        <taxon>Azotobacter</taxon>
    </lineage>
</organism>
<keyword evidence="2" id="KW-1133">Transmembrane helix</keyword>
<reference evidence="3 4" key="1">
    <citation type="submission" date="2016-10" db="EMBL/GenBank/DDBJ databases">
        <authorList>
            <person name="de Groot N.N."/>
        </authorList>
    </citation>
    <scope>NUCLEOTIDE SEQUENCE [LARGE SCALE GENOMIC DNA]</scope>
    <source>
        <strain evidence="3 4">DSM 1041</strain>
    </source>
</reference>
<keyword evidence="2" id="KW-0812">Transmembrane</keyword>
<protein>
    <submittedName>
        <fullName evidence="3">Uncharacterized protein</fullName>
    </submittedName>
</protein>
<evidence type="ECO:0000313" key="3">
    <source>
        <dbReference type="EMBL" id="SEJ55621.1"/>
    </source>
</evidence>
<feature type="coiled-coil region" evidence="1">
    <location>
        <begin position="80"/>
        <end position="150"/>
    </location>
</feature>